<dbReference type="InterPro" id="IPR014716">
    <property type="entry name" value="Fibrinogen_a/b/g_C_1"/>
</dbReference>
<feature type="domain" description="Fibrinogen C-terminal" evidence="1">
    <location>
        <begin position="1"/>
        <end position="120"/>
    </location>
</feature>
<comment type="caution">
    <text evidence="2">The sequence shown here is derived from an EMBL/GenBank/DDBJ whole genome shotgun (WGS) entry which is preliminary data.</text>
</comment>
<dbReference type="Gene3D" id="3.90.215.10">
    <property type="entry name" value="Gamma Fibrinogen, chain A, domain 1"/>
    <property type="match status" value="1"/>
</dbReference>
<gene>
    <name evidence="2" type="ORF">AVEN_218234_1</name>
</gene>
<accession>A0A4Y2LHL6</accession>
<dbReference type="PROSITE" id="PS51406">
    <property type="entry name" value="FIBRINOGEN_C_2"/>
    <property type="match status" value="1"/>
</dbReference>
<name>A0A4Y2LHL6_ARAVE</name>
<evidence type="ECO:0000259" key="1">
    <source>
        <dbReference type="PROSITE" id="PS51406"/>
    </source>
</evidence>
<dbReference type="OrthoDB" id="6145874at2759"/>
<protein>
    <recommendedName>
        <fullName evidence="1">Fibrinogen C-terminal domain-containing protein</fullName>
    </recommendedName>
</protein>
<keyword evidence="3" id="KW-1185">Reference proteome</keyword>
<dbReference type="PANTHER" id="PTHR19143">
    <property type="entry name" value="FIBRINOGEN/TENASCIN/ANGIOPOEITIN"/>
    <property type="match status" value="1"/>
</dbReference>
<dbReference type="AlphaFoldDB" id="A0A4Y2LHL6"/>
<evidence type="ECO:0000313" key="2">
    <source>
        <dbReference type="EMBL" id="GBN13909.1"/>
    </source>
</evidence>
<dbReference type="SUPFAM" id="SSF56496">
    <property type="entry name" value="Fibrinogen C-terminal domain-like"/>
    <property type="match status" value="1"/>
</dbReference>
<dbReference type="Proteomes" id="UP000499080">
    <property type="component" value="Unassembled WGS sequence"/>
</dbReference>
<dbReference type="GO" id="GO:0005615">
    <property type="term" value="C:extracellular space"/>
    <property type="evidence" value="ECO:0007669"/>
    <property type="project" value="TreeGrafter"/>
</dbReference>
<dbReference type="InterPro" id="IPR050373">
    <property type="entry name" value="Fibrinogen_C-term_domain"/>
</dbReference>
<dbReference type="EMBL" id="BGPR01005843">
    <property type="protein sequence ID" value="GBN13909.1"/>
    <property type="molecule type" value="Genomic_DNA"/>
</dbReference>
<proteinExistence type="predicted"/>
<dbReference type="InterPro" id="IPR002181">
    <property type="entry name" value="Fibrinogen_a/b/g_C_dom"/>
</dbReference>
<dbReference type="InterPro" id="IPR036056">
    <property type="entry name" value="Fibrinogen-like_C"/>
</dbReference>
<reference evidence="2 3" key="1">
    <citation type="journal article" date="2019" name="Sci. Rep.">
        <title>Orb-weaving spider Araneus ventricosus genome elucidates the spidroin gene catalogue.</title>
        <authorList>
            <person name="Kono N."/>
            <person name="Nakamura H."/>
            <person name="Ohtoshi R."/>
            <person name="Moran D.A.P."/>
            <person name="Shinohara A."/>
            <person name="Yoshida Y."/>
            <person name="Fujiwara M."/>
            <person name="Mori M."/>
            <person name="Tomita M."/>
            <person name="Arakawa K."/>
        </authorList>
    </citation>
    <scope>NUCLEOTIDE SEQUENCE [LARGE SCALE GENOMIC DNA]</scope>
</reference>
<organism evidence="2 3">
    <name type="scientific">Araneus ventricosus</name>
    <name type="common">Orbweaver spider</name>
    <name type="synonym">Epeira ventricosa</name>
    <dbReference type="NCBI Taxonomy" id="182803"/>
    <lineage>
        <taxon>Eukaryota</taxon>
        <taxon>Metazoa</taxon>
        <taxon>Ecdysozoa</taxon>
        <taxon>Arthropoda</taxon>
        <taxon>Chelicerata</taxon>
        <taxon>Arachnida</taxon>
        <taxon>Araneae</taxon>
        <taxon>Araneomorphae</taxon>
        <taxon>Entelegynae</taxon>
        <taxon>Araneoidea</taxon>
        <taxon>Araneidae</taxon>
        <taxon>Araneus</taxon>
    </lineage>
</organism>
<evidence type="ECO:0000313" key="3">
    <source>
        <dbReference type="Proteomes" id="UP000499080"/>
    </source>
</evidence>
<sequence>MDMTNESGKQAFTLYENFWIENEEAKYKLHLTDCSGPAGDAINLHDGYAFYTWDQPNNERDDRSTRSGGWWRNRSKTTSLNGLNLYKTNKVDSEEGINWWTFGGLKTSFKDTEIKVRPKKFQGSPENVVSS</sequence>
<dbReference type="PANTHER" id="PTHR19143:SF458">
    <property type="entry name" value="FIBRINOGEN C-TERMINAL DOMAIN-CONTAINING PROTEIN-RELATED"/>
    <property type="match status" value="1"/>
</dbReference>
<dbReference type="Pfam" id="PF00147">
    <property type="entry name" value="Fibrinogen_C"/>
    <property type="match status" value="1"/>
</dbReference>
<dbReference type="SMART" id="SM00186">
    <property type="entry name" value="FBG"/>
    <property type="match status" value="1"/>
</dbReference>